<dbReference type="PANTHER" id="PTHR24043:SF8">
    <property type="entry name" value="EGF-LIKE DOMAIN-CONTAINING PROTEIN"/>
    <property type="match status" value="1"/>
</dbReference>
<evidence type="ECO:0000256" key="3">
    <source>
        <dbReference type="SAM" id="Phobius"/>
    </source>
</evidence>
<dbReference type="Gene3D" id="2.170.300.10">
    <property type="entry name" value="Tie2 ligand-binding domain superfamily"/>
    <property type="match status" value="2"/>
</dbReference>
<keyword evidence="6" id="KW-1185">Reference proteome</keyword>
<keyword evidence="3" id="KW-1133">Transmembrane helix</keyword>
<feature type="domain" description="EGF-like" evidence="5">
    <location>
        <begin position="644"/>
        <end position="678"/>
    </location>
</feature>
<feature type="chain" id="PRO_5046923219" evidence="4">
    <location>
        <begin position="25"/>
        <end position="895"/>
    </location>
</feature>
<proteinExistence type="predicted"/>
<gene>
    <name evidence="7" type="primary">LOC101859476</name>
</gene>
<dbReference type="SMART" id="SM00181">
    <property type="entry name" value="EGF"/>
    <property type="match status" value="6"/>
</dbReference>
<keyword evidence="4" id="KW-0732">Signal</keyword>
<organism evidence="6 7">
    <name type="scientific">Aplysia californica</name>
    <name type="common">California sea hare</name>
    <dbReference type="NCBI Taxonomy" id="6500"/>
    <lineage>
        <taxon>Eukaryota</taxon>
        <taxon>Metazoa</taxon>
        <taxon>Spiralia</taxon>
        <taxon>Lophotrochozoa</taxon>
        <taxon>Mollusca</taxon>
        <taxon>Gastropoda</taxon>
        <taxon>Heterobranchia</taxon>
        <taxon>Euthyneura</taxon>
        <taxon>Tectipleura</taxon>
        <taxon>Aplysiida</taxon>
        <taxon>Aplysioidea</taxon>
        <taxon>Aplysiidae</taxon>
        <taxon>Aplysia</taxon>
    </lineage>
</organism>
<dbReference type="InterPro" id="IPR000742">
    <property type="entry name" value="EGF"/>
</dbReference>
<keyword evidence="1" id="KW-0245">EGF-like domain</keyword>
<keyword evidence="3" id="KW-0812">Transmembrane</keyword>
<dbReference type="SUPFAM" id="SSF49785">
    <property type="entry name" value="Galactose-binding domain-like"/>
    <property type="match status" value="1"/>
</dbReference>
<dbReference type="Pfam" id="PF22633">
    <property type="entry name" value="F5_F8_type_C_2"/>
    <property type="match status" value="1"/>
</dbReference>
<feature type="signal peptide" evidence="4">
    <location>
        <begin position="1"/>
        <end position="24"/>
    </location>
</feature>
<feature type="transmembrane region" description="Helical" evidence="3">
    <location>
        <begin position="791"/>
        <end position="814"/>
    </location>
</feature>
<evidence type="ECO:0000256" key="2">
    <source>
        <dbReference type="SAM" id="MobiDB-lite"/>
    </source>
</evidence>
<dbReference type="PANTHER" id="PTHR24043">
    <property type="entry name" value="SCAVENGER RECEPTOR CLASS F"/>
    <property type="match status" value="1"/>
</dbReference>
<reference evidence="7" key="1">
    <citation type="submission" date="2025-08" db="UniProtKB">
        <authorList>
            <consortium name="RefSeq"/>
        </authorList>
    </citation>
    <scope>IDENTIFICATION</scope>
</reference>
<feature type="domain" description="EGF-like" evidence="5">
    <location>
        <begin position="603"/>
        <end position="633"/>
    </location>
</feature>
<dbReference type="GeneID" id="101859476"/>
<feature type="domain" description="EGF-like" evidence="5">
    <location>
        <begin position="557"/>
        <end position="588"/>
    </location>
</feature>
<evidence type="ECO:0000259" key="5">
    <source>
        <dbReference type="SMART" id="SM00181"/>
    </source>
</evidence>
<keyword evidence="3" id="KW-0472">Membrane</keyword>
<dbReference type="Gene3D" id="2.60.120.260">
    <property type="entry name" value="Galactose-binding domain-like"/>
    <property type="match status" value="1"/>
</dbReference>
<feature type="region of interest" description="Disordered" evidence="2">
    <location>
        <begin position="819"/>
        <end position="882"/>
    </location>
</feature>
<sequence length="895" mass="99032">MKRQAVVCLIVALSALYELPVTEGYCDSSRTNKFGPLCEYTCHCRYQQALRCSEDGTCSYNECQDGYFGKRCQYRNIAAGLTNASFIDFNVDTCNLNVMSEVSVYGETTPFNFTWLRVSGNWSTLQSLTMDWEDTDGSVVPCTNLVKRRVVYGSDWYNTIDFDCPDISKPINRIVLKGTIGRYELCSTYMSDKRNCPAGWYGPKCQYKCRCSLEFECQDDGTCLSSCQKGWFGPACQYSDIAYKATGATGSTRLTDGDDSTCENVYSGYPTTVQTGIDFRFTWMRISGDTKVPAVSVEFKKDSQTLPCSNVLKSTVSENVVDIRCENATLTIDRVTLSVSGQTSICSVHISGGRYIGLEQDARQSTVAYDGYAQNAVDGDTDDDYFHYSCSHTIQYEDFSWWEVSLKTPVIPSTYKLYNRDRYQCRLTQFNVSSYYDTSRRGQQYWGDSTQQIVTMDSGTSEPVNSVNITFSKVNRCRETYTLITLCEVEIYGEPATQCPLGRYGRECELACQCSQPSEPCYVSTGMCASGCPAGYMGEGCWTECGRGRWGKDCSQFCSINCISGTCDRVTGECDGGCTRGFLPPNCEDGCGPGYHSYNCTERCSTSCYNRLCNALTGVCDSCIAGYQTDYCDQECPAKTWGKVCKEVCDGRCVDQLCHHVNGTCNDCQPGKEGDLCENDCEDFTYGSRCVHQCSGKCSEDVPCDKRDGNCLGGCISGYLGQFCDQQCPNNTYGLNCSNTCSPTCVLRATSSSASDTLRRCHHEAGACLYGCLEGYEGVRCSESDNEDIQVGAIVGLVMVIILLIGALVTILLYRKRRKAQKESNSPQNDAVSMDTADAENKTKQNPYENQENTDDAKPQVETSQASKGPSHTAQPVTDVDTSTYCNEESVYEML</sequence>
<dbReference type="InterPro" id="IPR008979">
    <property type="entry name" value="Galactose-bd-like_sf"/>
</dbReference>
<evidence type="ECO:0000313" key="6">
    <source>
        <dbReference type="Proteomes" id="UP000694888"/>
    </source>
</evidence>
<feature type="compositionally biased region" description="Polar residues" evidence="2">
    <location>
        <begin position="861"/>
        <end position="882"/>
    </location>
</feature>
<name>A0ABM1VRD8_APLCA</name>
<dbReference type="InterPro" id="IPR042635">
    <property type="entry name" value="MEGF10/SREC1/2-like"/>
</dbReference>
<evidence type="ECO:0000256" key="1">
    <source>
        <dbReference type="ARBA" id="ARBA00022536"/>
    </source>
</evidence>
<accession>A0ABM1VRD8</accession>
<dbReference type="Proteomes" id="UP000694888">
    <property type="component" value="Unplaced"/>
</dbReference>
<evidence type="ECO:0000256" key="4">
    <source>
        <dbReference type="SAM" id="SignalP"/>
    </source>
</evidence>
<evidence type="ECO:0000313" key="7">
    <source>
        <dbReference type="RefSeq" id="XP_035824980.1"/>
    </source>
</evidence>
<feature type="domain" description="EGF-like" evidence="5">
    <location>
        <begin position="25"/>
        <end position="73"/>
    </location>
</feature>
<protein>
    <submittedName>
        <fullName evidence="7">Uncharacterized protein LOC101859476</fullName>
    </submittedName>
</protein>
<feature type="domain" description="EGF-like" evidence="5">
    <location>
        <begin position="736"/>
        <end position="782"/>
    </location>
</feature>
<feature type="domain" description="EGF-like" evidence="5">
    <location>
        <begin position="204"/>
        <end position="237"/>
    </location>
</feature>
<dbReference type="RefSeq" id="XP_035824980.1">
    <property type="nucleotide sequence ID" value="XM_035969087.1"/>
</dbReference>